<gene>
    <name evidence="12" type="ORF">LCGC14_3087380</name>
</gene>
<evidence type="ECO:0000256" key="10">
    <source>
        <dbReference type="ARBA" id="ARBA00023125"/>
    </source>
</evidence>
<dbReference type="Pfam" id="PF04313">
    <property type="entry name" value="HSDR_N"/>
    <property type="match status" value="1"/>
</dbReference>
<dbReference type="AlphaFoldDB" id="A0A0F8X058"/>
<dbReference type="Pfam" id="PF18766">
    <property type="entry name" value="SWI2_SNF2"/>
    <property type="match status" value="1"/>
</dbReference>
<comment type="catalytic activity">
    <reaction evidence="1">
        <text>Endonucleolytic cleavage of DNA to give random double-stranded fragments with terminal 5'-phosphates, ATP is simultaneously hydrolyzed.</text>
        <dbReference type="EC" id="3.1.21.3"/>
    </reaction>
</comment>
<evidence type="ECO:0000256" key="5">
    <source>
        <dbReference type="ARBA" id="ARBA00022741"/>
    </source>
</evidence>
<dbReference type="EC" id="3.1.21.3" evidence="3"/>
<dbReference type="GO" id="GO:0003677">
    <property type="term" value="F:DNA binding"/>
    <property type="evidence" value="ECO:0007669"/>
    <property type="project" value="UniProtKB-KW"/>
</dbReference>
<dbReference type="PANTHER" id="PTHR30195">
    <property type="entry name" value="TYPE I SITE-SPECIFIC DEOXYRIBONUCLEASE PROTEIN SUBUNIT M AND R"/>
    <property type="match status" value="1"/>
</dbReference>
<reference evidence="12" key="1">
    <citation type="journal article" date="2015" name="Nature">
        <title>Complex archaea that bridge the gap between prokaryotes and eukaryotes.</title>
        <authorList>
            <person name="Spang A."/>
            <person name="Saw J.H."/>
            <person name="Jorgensen S.L."/>
            <person name="Zaremba-Niedzwiedzka K."/>
            <person name="Martijn J."/>
            <person name="Lind A.E."/>
            <person name="van Eijk R."/>
            <person name="Schleper C."/>
            <person name="Guy L."/>
            <person name="Ettema T.J."/>
        </authorList>
    </citation>
    <scope>NUCLEOTIDE SEQUENCE</scope>
</reference>
<keyword evidence="5" id="KW-0547">Nucleotide-binding</keyword>
<evidence type="ECO:0000313" key="12">
    <source>
        <dbReference type="EMBL" id="KKK54175.1"/>
    </source>
</evidence>
<dbReference type="GO" id="GO:0009307">
    <property type="term" value="P:DNA restriction-modification system"/>
    <property type="evidence" value="ECO:0007669"/>
    <property type="project" value="UniProtKB-KW"/>
</dbReference>
<evidence type="ECO:0000256" key="8">
    <source>
        <dbReference type="ARBA" id="ARBA00022801"/>
    </source>
</evidence>
<feature type="domain" description="Helicase ATP-binding" evidence="11">
    <location>
        <begin position="142"/>
        <end position="346"/>
    </location>
</feature>
<dbReference type="GO" id="GO:0009035">
    <property type="term" value="F:type I site-specific deoxyribonuclease activity"/>
    <property type="evidence" value="ECO:0007669"/>
    <property type="project" value="UniProtKB-EC"/>
</dbReference>
<evidence type="ECO:0000256" key="9">
    <source>
        <dbReference type="ARBA" id="ARBA00022840"/>
    </source>
</evidence>
<evidence type="ECO:0000256" key="3">
    <source>
        <dbReference type="ARBA" id="ARBA00012654"/>
    </source>
</evidence>
<dbReference type="SUPFAM" id="SSF52540">
    <property type="entry name" value="P-loop containing nucleoside triphosphate hydrolases"/>
    <property type="match status" value="1"/>
</dbReference>
<evidence type="ECO:0000256" key="6">
    <source>
        <dbReference type="ARBA" id="ARBA00022747"/>
    </source>
</evidence>
<comment type="caution">
    <text evidence="12">The sequence shown here is derived from an EMBL/GenBank/DDBJ whole genome shotgun (WGS) entry which is preliminary data.</text>
</comment>
<dbReference type="InterPro" id="IPR051268">
    <property type="entry name" value="Type-I_R_enzyme_R_subunit"/>
</dbReference>
<dbReference type="PANTHER" id="PTHR30195:SF15">
    <property type="entry name" value="TYPE I RESTRICTION ENZYME HINDI ENDONUCLEASE SUBUNIT"/>
    <property type="match status" value="1"/>
</dbReference>
<evidence type="ECO:0000256" key="1">
    <source>
        <dbReference type="ARBA" id="ARBA00000851"/>
    </source>
</evidence>
<name>A0A0F8X058_9ZZZZ</name>
<sequence length="347" mass="39858">IIPDIVLFVNGLPLVVVECKDAHQVQANPMYEAFRQLIRYTDQRRATHEAGLREGDPRLFFTNQVLIRTSGEQAEFGTITSTEEEYFAPWRDIYEKRHRNYDPPLGKERQQELLIQGMLPKETLLDIVRTCTVFMDVGKTRAKIVSRYQQYRAMRKIIERLRTGKTPTDRSGVIWHTQGSGKSLTMVFLIRKLRMCEDLKDFKVCLINDRTDLEDQLGRTAELTGEKVTYITSTDQLREKLAKDASNLNMVMAHKFQEVQNGSIPDYLESVLEVPTFETFGVVNRSERILLCIDEAHRTQSGDLGDNLFEAFPNATRLAFTGTPLIAVKDGEIVKERTARRFGAYID</sequence>
<evidence type="ECO:0000256" key="7">
    <source>
        <dbReference type="ARBA" id="ARBA00022759"/>
    </source>
</evidence>
<feature type="non-terminal residue" evidence="12">
    <location>
        <position position="1"/>
    </location>
</feature>
<keyword evidence="4" id="KW-0540">Nuclease</keyword>
<dbReference type="CDD" id="cd22332">
    <property type="entry name" value="HsdR_N"/>
    <property type="match status" value="1"/>
</dbReference>
<proteinExistence type="inferred from homology"/>
<feature type="non-terminal residue" evidence="12">
    <location>
        <position position="347"/>
    </location>
</feature>
<dbReference type="InterPro" id="IPR040980">
    <property type="entry name" value="SWI2_SNF2"/>
</dbReference>
<protein>
    <recommendedName>
        <fullName evidence="3">type I site-specific deoxyribonuclease</fullName>
        <ecNumber evidence="3">3.1.21.3</ecNumber>
    </recommendedName>
</protein>
<keyword evidence="10" id="KW-0238">DNA-binding</keyword>
<dbReference type="SMART" id="SM00487">
    <property type="entry name" value="DEXDc"/>
    <property type="match status" value="1"/>
</dbReference>
<keyword evidence="6" id="KW-0680">Restriction system</keyword>
<dbReference type="EMBL" id="LAZR01066130">
    <property type="protein sequence ID" value="KKK54175.1"/>
    <property type="molecule type" value="Genomic_DNA"/>
</dbReference>
<dbReference type="Gene3D" id="3.40.50.300">
    <property type="entry name" value="P-loop containing nucleotide triphosphate hydrolases"/>
    <property type="match status" value="1"/>
</dbReference>
<evidence type="ECO:0000259" key="11">
    <source>
        <dbReference type="SMART" id="SM00487"/>
    </source>
</evidence>
<evidence type="ECO:0000256" key="4">
    <source>
        <dbReference type="ARBA" id="ARBA00022722"/>
    </source>
</evidence>
<dbReference type="GO" id="GO:0005524">
    <property type="term" value="F:ATP binding"/>
    <property type="evidence" value="ECO:0007669"/>
    <property type="project" value="UniProtKB-KW"/>
</dbReference>
<organism evidence="12">
    <name type="scientific">marine sediment metagenome</name>
    <dbReference type="NCBI Taxonomy" id="412755"/>
    <lineage>
        <taxon>unclassified sequences</taxon>
        <taxon>metagenomes</taxon>
        <taxon>ecological metagenomes</taxon>
    </lineage>
</organism>
<dbReference type="InterPro" id="IPR007409">
    <property type="entry name" value="Restrct_endonuc_type1_HsdR_N"/>
</dbReference>
<dbReference type="Gene3D" id="3.90.1570.50">
    <property type="match status" value="1"/>
</dbReference>
<keyword evidence="8" id="KW-0378">Hydrolase</keyword>
<dbReference type="InterPro" id="IPR027417">
    <property type="entry name" value="P-loop_NTPase"/>
</dbReference>
<accession>A0A0F8X058</accession>
<comment type="similarity">
    <text evidence="2">Belongs to the HsdR family.</text>
</comment>
<evidence type="ECO:0000256" key="2">
    <source>
        <dbReference type="ARBA" id="ARBA00008598"/>
    </source>
</evidence>
<keyword evidence="9" id="KW-0067">ATP-binding</keyword>
<dbReference type="InterPro" id="IPR014001">
    <property type="entry name" value="Helicase_ATP-bd"/>
</dbReference>
<keyword evidence="7" id="KW-0255">Endonuclease</keyword>